<dbReference type="PANTHER" id="PTHR46331">
    <property type="entry name" value="VALACYCLOVIR HYDROLASE"/>
    <property type="match status" value="1"/>
</dbReference>
<evidence type="ECO:0000256" key="1">
    <source>
        <dbReference type="SAM" id="SignalP"/>
    </source>
</evidence>
<dbReference type="Proteomes" id="UP000249299">
    <property type="component" value="Unassembled WGS sequence"/>
</dbReference>
<dbReference type="GO" id="GO:0017171">
    <property type="term" value="F:serine hydrolase activity"/>
    <property type="evidence" value="ECO:0007669"/>
    <property type="project" value="TreeGrafter"/>
</dbReference>
<dbReference type="AlphaFoldDB" id="A0A327JF65"/>
<proteinExistence type="predicted"/>
<feature type="chain" id="PRO_5016234597" description="AB hydrolase-1 domain-containing protein" evidence="1">
    <location>
        <begin position="26"/>
        <end position="307"/>
    </location>
</feature>
<dbReference type="Gene3D" id="3.40.50.1820">
    <property type="entry name" value="alpha/beta hydrolase"/>
    <property type="match status" value="1"/>
</dbReference>
<protein>
    <recommendedName>
        <fullName evidence="2">AB hydrolase-1 domain-containing protein</fullName>
    </recommendedName>
</protein>
<organism evidence="3 4">
    <name type="scientific">Rhodobium orientis</name>
    <dbReference type="NCBI Taxonomy" id="34017"/>
    <lineage>
        <taxon>Bacteria</taxon>
        <taxon>Pseudomonadati</taxon>
        <taxon>Pseudomonadota</taxon>
        <taxon>Alphaproteobacteria</taxon>
        <taxon>Hyphomicrobiales</taxon>
        <taxon>Rhodobiaceae</taxon>
        <taxon>Rhodobium</taxon>
    </lineage>
</organism>
<keyword evidence="4" id="KW-1185">Reference proteome</keyword>
<sequence>MTKHAIFSLFAVAALSLAAPSLAHAQEVSQMSQLPTPTESGFAEVNDVKIWYQTYGEGEPLVLLHGGFGSVEMFGPNIEVLAQGRKVIGVDLQAHGGTGPLGRPMSFEAMATDIAELIKSLGYEKADVMGYSLGGAVAMRVAIDHPEVVDRLVTVSTAYAYSNWHDYNFEGMKAINADPEATAQSLIGTPQHEGYVAKAPGGEESWLDAVNEFGAFIGTDYDWSAEVPNITAPTLVIVADWDAVRISAATQLFELLGGGAQDAQWDRSDMGQNHFAVIPNVTHYDIINTTAISELAIPFLDGYAAAE</sequence>
<feature type="signal peptide" evidence="1">
    <location>
        <begin position="1"/>
        <end position="25"/>
    </location>
</feature>
<dbReference type="SUPFAM" id="SSF53474">
    <property type="entry name" value="alpha/beta-Hydrolases"/>
    <property type="match status" value="1"/>
</dbReference>
<evidence type="ECO:0000313" key="4">
    <source>
        <dbReference type="Proteomes" id="UP000249299"/>
    </source>
</evidence>
<dbReference type="RefSeq" id="WP_111436174.1">
    <property type="nucleotide sequence ID" value="NZ_JACIGG010000009.1"/>
</dbReference>
<dbReference type="EMBL" id="NPEV01000058">
    <property type="protein sequence ID" value="RAI25037.1"/>
    <property type="molecule type" value="Genomic_DNA"/>
</dbReference>
<feature type="domain" description="AB hydrolase-1" evidence="2">
    <location>
        <begin position="60"/>
        <end position="169"/>
    </location>
</feature>
<reference evidence="3 4" key="1">
    <citation type="submission" date="2017-07" db="EMBL/GenBank/DDBJ databases">
        <title>Draft Genome Sequences of Select Purple Nonsulfur Bacteria.</title>
        <authorList>
            <person name="Lasarre B."/>
            <person name="Mckinlay J.B."/>
        </authorList>
    </citation>
    <scope>NUCLEOTIDE SEQUENCE [LARGE SCALE GENOMIC DNA]</scope>
    <source>
        <strain evidence="3 4">DSM 11290</strain>
    </source>
</reference>
<name>A0A327JF65_9HYPH</name>
<dbReference type="PRINTS" id="PR00111">
    <property type="entry name" value="ABHYDROLASE"/>
</dbReference>
<keyword evidence="1" id="KW-0732">Signal</keyword>
<dbReference type="InterPro" id="IPR000073">
    <property type="entry name" value="AB_hydrolase_1"/>
</dbReference>
<accession>A0A327JF65</accession>
<dbReference type="OrthoDB" id="9780765at2"/>
<dbReference type="Pfam" id="PF00561">
    <property type="entry name" value="Abhydrolase_1"/>
    <property type="match status" value="1"/>
</dbReference>
<dbReference type="InterPro" id="IPR029058">
    <property type="entry name" value="AB_hydrolase_fold"/>
</dbReference>
<evidence type="ECO:0000313" key="3">
    <source>
        <dbReference type="EMBL" id="RAI25037.1"/>
    </source>
</evidence>
<dbReference type="PANTHER" id="PTHR46331:SF2">
    <property type="entry name" value="VALACYCLOVIR HYDROLASE"/>
    <property type="match status" value="1"/>
</dbReference>
<gene>
    <name evidence="3" type="ORF">CH339_20075</name>
</gene>
<comment type="caution">
    <text evidence="3">The sequence shown here is derived from an EMBL/GenBank/DDBJ whole genome shotgun (WGS) entry which is preliminary data.</text>
</comment>
<evidence type="ECO:0000259" key="2">
    <source>
        <dbReference type="Pfam" id="PF00561"/>
    </source>
</evidence>